<protein>
    <submittedName>
        <fullName evidence="6">LysR family transcriptional regulator</fullName>
    </submittedName>
</protein>
<evidence type="ECO:0000313" key="7">
    <source>
        <dbReference type="Proteomes" id="UP001165267"/>
    </source>
</evidence>
<keyword evidence="2" id="KW-0805">Transcription regulation</keyword>
<dbReference type="InterPro" id="IPR036388">
    <property type="entry name" value="WH-like_DNA-bd_sf"/>
</dbReference>
<name>A0ABT1XE87_9BURK</name>
<dbReference type="InterPro" id="IPR058163">
    <property type="entry name" value="LysR-type_TF_proteobact-type"/>
</dbReference>
<dbReference type="SUPFAM" id="SSF53850">
    <property type="entry name" value="Periplasmic binding protein-like II"/>
    <property type="match status" value="1"/>
</dbReference>
<dbReference type="PANTHER" id="PTHR30537">
    <property type="entry name" value="HTH-TYPE TRANSCRIPTIONAL REGULATOR"/>
    <property type="match status" value="1"/>
</dbReference>
<evidence type="ECO:0000256" key="3">
    <source>
        <dbReference type="ARBA" id="ARBA00023125"/>
    </source>
</evidence>
<keyword evidence="3" id="KW-0238">DNA-binding</keyword>
<keyword evidence="7" id="KW-1185">Reference proteome</keyword>
<dbReference type="PROSITE" id="PS50931">
    <property type="entry name" value="HTH_LYSR"/>
    <property type="match status" value="1"/>
</dbReference>
<dbReference type="Gene3D" id="1.10.10.10">
    <property type="entry name" value="Winged helix-like DNA-binding domain superfamily/Winged helix DNA-binding domain"/>
    <property type="match status" value="1"/>
</dbReference>
<evidence type="ECO:0000313" key="6">
    <source>
        <dbReference type="EMBL" id="MCR2745587.1"/>
    </source>
</evidence>
<dbReference type="EMBL" id="JANKHG010000014">
    <property type="protein sequence ID" value="MCR2745587.1"/>
    <property type="molecule type" value="Genomic_DNA"/>
</dbReference>
<dbReference type="Pfam" id="PF00126">
    <property type="entry name" value="HTH_1"/>
    <property type="match status" value="1"/>
</dbReference>
<dbReference type="InterPro" id="IPR005119">
    <property type="entry name" value="LysR_subst-bd"/>
</dbReference>
<dbReference type="RefSeq" id="WP_257510834.1">
    <property type="nucleotide sequence ID" value="NZ_JANKHG010000014.1"/>
</dbReference>
<dbReference type="CDD" id="cd08422">
    <property type="entry name" value="PBP2_CrgA_like"/>
    <property type="match status" value="1"/>
</dbReference>
<keyword evidence="4" id="KW-0804">Transcription</keyword>
<reference evidence="6" key="1">
    <citation type="submission" date="2022-07" db="EMBL/GenBank/DDBJ databases">
        <authorList>
            <person name="Xamxidin M."/>
        </authorList>
    </citation>
    <scope>NUCLEOTIDE SEQUENCE</scope>
    <source>
        <strain evidence="6">YS8-69</strain>
    </source>
</reference>
<evidence type="ECO:0000259" key="5">
    <source>
        <dbReference type="PROSITE" id="PS50931"/>
    </source>
</evidence>
<dbReference type="SUPFAM" id="SSF46785">
    <property type="entry name" value="Winged helix' DNA-binding domain"/>
    <property type="match status" value="1"/>
</dbReference>
<comment type="similarity">
    <text evidence="1">Belongs to the LysR transcriptional regulatory family.</text>
</comment>
<evidence type="ECO:0000256" key="1">
    <source>
        <dbReference type="ARBA" id="ARBA00009437"/>
    </source>
</evidence>
<dbReference type="PANTHER" id="PTHR30537:SF5">
    <property type="entry name" value="HTH-TYPE TRANSCRIPTIONAL ACTIVATOR TTDR-RELATED"/>
    <property type="match status" value="1"/>
</dbReference>
<dbReference type="Proteomes" id="UP001165267">
    <property type="component" value="Unassembled WGS sequence"/>
</dbReference>
<dbReference type="Pfam" id="PF03466">
    <property type="entry name" value="LysR_substrate"/>
    <property type="match status" value="1"/>
</dbReference>
<gene>
    <name evidence="6" type="ORF">NSP04_02880</name>
</gene>
<organism evidence="6 7">
    <name type="scientific">Limnobacter parvus</name>
    <dbReference type="NCBI Taxonomy" id="2939690"/>
    <lineage>
        <taxon>Bacteria</taxon>
        <taxon>Pseudomonadati</taxon>
        <taxon>Pseudomonadota</taxon>
        <taxon>Betaproteobacteria</taxon>
        <taxon>Burkholderiales</taxon>
        <taxon>Burkholderiaceae</taxon>
        <taxon>Limnobacter</taxon>
    </lineage>
</organism>
<feature type="domain" description="HTH lysR-type" evidence="5">
    <location>
        <begin position="6"/>
        <end position="63"/>
    </location>
</feature>
<evidence type="ECO:0000256" key="4">
    <source>
        <dbReference type="ARBA" id="ARBA00023163"/>
    </source>
</evidence>
<dbReference type="InterPro" id="IPR036390">
    <property type="entry name" value="WH_DNA-bd_sf"/>
</dbReference>
<dbReference type="InterPro" id="IPR000847">
    <property type="entry name" value="LysR_HTH_N"/>
</dbReference>
<comment type="caution">
    <text evidence="6">The sequence shown here is derived from an EMBL/GenBank/DDBJ whole genome shotgun (WGS) entry which is preliminary data.</text>
</comment>
<evidence type="ECO:0000256" key="2">
    <source>
        <dbReference type="ARBA" id="ARBA00023015"/>
    </source>
</evidence>
<sequence length="315" mass="35186">MSNNFNELQAAETFLMVVNTGSFATAAKLKGENPSSISRAIAQLEAHLNIRLLNRTTRQVKITEAGEIYKMYAQRMLESQQEARDALTQLQSGNPQGTVRISLPVIVGEKILAPRLPEFHAKYPDVQLQIDLSNRNALIVEEGFDIALRVGQLQDSTLRARKIATIWRKLYASPAYIEKHGMPQTPGDLVHHQCIAFSQRGDMKEWEFWPKGGDAPSQKHRVVSWLTCSSPMMVVRAILAGLGCGRSADWMLQGALARGELVEILTDWYCDNPYQGGLPMYLVFPPGLSSQISLKTRVVADFLEEIARAEFKKST</sequence>
<dbReference type="Gene3D" id="3.40.190.290">
    <property type="match status" value="1"/>
</dbReference>
<accession>A0ABT1XE87</accession>
<proteinExistence type="inferred from homology"/>